<keyword evidence="2" id="KW-0547">Nucleotide-binding</keyword>
<dbReference type="Gene3D" id="1.10.260.40">
    <property type="entry name" value="lambda repressor-like DNA-binding domains"/>
    <property type="match status" value="1"/>
</dbReference>
<evidence type="ECO:0000313" key="4">
    <source>
        <dbReference type="Proteomes" id="UP000326091"/>
    </source>
</evidence>
<dbReference type="InterPro" id="IPR010982">
    <property type="entry name" value="Lambda_DNA-bd_dom_sf"/>
</dbReference>
<dbReference type="InterPro" id="IPR027417">
    <property type="entry name" value="P-loop_NTPase"/>
</dbReference>
<dbReference type="CDD" id="cd00093">
    <property type="entry name" value="HTH_XRE"/>
    <property type="match status" value="1"/>
</dbReference>
<dbReference type="GO" id="GO:0003677">
    <property type="term" value="F:DNA binding"/>
    <property type="evidence" value="ECO:0007669"/>
    <property type="project" value="InterPro"/>
</dbReference>
<evidence type="ECO:0000313" key="2">
    <source>
        <dbReference type="EMBL" id="NVB73763.1"/>
    </source>
</evidence>
<dbReference type="GO" id="GO:0016887">
    <property type="term" value="F:ATP hydrolysis activity"/>
    <property type="evidence" value="ECO:0007669"/>
    <property type="project" value="InterPro"/>
</dbReference>
<dbReference type="Gene3D" id="3.40.50.300">
    <property type="entry name" value="P-loop containing nucleotide triphosphate hydrolases"/>
    <property type="match status" value="1"/>
</dbReference>
<organism evidence="3 4">
    <name type="scientific">Phocaeicola vulgatus</name>
    <name type="common">Bacteroides vulgatus</name>
    <dbReference type="NCBI Taxonomy" id="821"/>
    <lineage>
        <taxon>Bacteria</taxon>
        <taxon>Pseudomonadati</taxon>
        <taxon>Bacteroidota</taxon>
        <taxon>Bacteroidia</taxon>
        <taxon>Bacteroidales</taxon>
        <taxon>Bacteroidaceae</taxon>
        <taxon>Phocaeicola</taxon>
    </lineage>
</organism>
<dbReference type="Proteomes" id="UP000524321">
    <property type="component" value="Unassembled WGS sequence"/>
</dbReference>
<dbReference type="Proteomes" id="UP000326091">
    <property type="component" value="Chromosome"/>
</dbReference>
<reference evidence="3 4" key="1">
    <citation type="submission" date="2019-09" db="EMBL/GenBank/DDBJ databases">
        <title>Commensal-derived Metabolites Govern Vibrio cholerae Pathogenesis in Host.</title>
        <authorList>
            <person name="Yoon S.S."/>
            <person name="Yoon M.Y."/>
        </authorList>
    </citation>
    <scope>NUCLEOTIDE SEQUENCE [LARGE SCALE GENOMIC DNA]</scope>
    <source>
        <strain evidence="3 4">VIC01</strain>
    </source>
</reference>
<gene>
    <name evidence="2" type="ORF">HUV05_09570</name>
    <name evidence="3" type="ORF">VIC01_04237</name>
</gene>
<proteinExistence type="predicted"/>
<evidence type="ECO:0000259" key="1">
    <source>
        <dbReference type="SMART" id="SM00382"/>
    </source>
</evidence>
<dbReference type="EMBL" id="JABWDJ010000031">
    <property type="protein sequence ID" value="NVB73763.1"/>
    <property type="molecule type" value="Genomic_DNA"/>
</dbReference>
<protein>
    <submittedName>
        <fullName evidence="2">ATP-binding protein</fullName>
    </submittedName>
</protein>
<dbReference type="InterPro" id="IPR003593">
    <property type="entry name" value="AAA+_ATPase"/>
</dbReference>
<reference evidence="2 5" key="3">
    <citation type="submission" date="2020-07" db="EMBL/GenBank/DDBJ databases">
        <title>Bacterial metabolism rescues the inhibition of intestinal drug absorption by food and drug additives.</title>
        <authorList>
            <person name="Zou L."/>
            <person name="Spanogiannopoulos P."/>
            <person name="Chien H.-C."/>
            <person name="Pieper L.M."/>
            <person name="Cai W."/>
            <person name="Khuri N."/>
            <person name="Pottel J."/>
            <person name="Vora B."/>
            <person name="Ni Z."/>
            <person name="Tsakalozou E."/>
            <person name="Zhang W."/>
            <person name="Shoichet B.K."/>
            <person name="Giacomini K.M."/>
            <person name="Turnbaugh P.J."/>
        </authorList>
    </citation>
    <scope>NUCLEOTIDE SEQUENCE [LARGE SCALE GENOMIC DNA]</scope>
    <source>
        <strain evidence="2 5">B33</strain>
    </source>
</reference>
<dbReference type="InterPro" id="IPR049945">
    <property type="entry name" value="AAA_22"/>
</dbReference>
<evidence type="ECO:0000313" key="3">
    <source>
        <dbReference type="EMBL" id="QEW38593.1"/>
    </source>
</evidence>
<dbReference type="SUPFAM" id="SSF52540">
    <property type="entry name" value="P-loop containing nucleoside triphosphate hydrolases"/>
    <property type="match status" value="1"/>
</dbReference>
<dbReference type="EMBL" id="CP043529">
    <property type="protein sequence ID" value="QEW38593.1"/>
    <property type="molecule type" value="Genomic_DNA"/>
</dbReference>
<dbReference type="RefSeq" id="WP_007847441.1">
    <property type="nucleotide sequence ID" value="NZ_CP043529.1"/>
</dbReference>
<accession>A0A5P3AZS0</accession>
<keyword evidence="2" id="KW-0067">ATP-binding</keyword>
<reference evidence="2 5" key="2">
    <citation type="submission" date="2020-04" db="EMBL/GenBank/DDBJ databases">
        <authorList>
            <person name="Pieper L."/>
        </authorList>
    </citation>
    <scope>NUCLEOTIDE SEQUENCE [LARGE SCALE GENOMIC DNA]</scope>
    <source>
        <strain evidence="2 5">B33</strain>
    </source>
</reference>
<feature type="domain" description="AAA+ ATPase" evidence="1">
    <location>
        <begin position="86"/>
        <end position="223"/>
    </location>
</feature>
<dbReference type="GO" id="GO:0005524">
    <property type="term" value="F:ATP binding"/>
    <property type="evidence" value="ECO:0007669"/>
    <property type="project" value="UniProtKB-KW"/>
</dbReference>
<dbReference type="SMART" id="SM00382">
    <property type="entry name" value="AAA"/>
    <property type="match status" value="1"/>
</dbReference>
<sequence length="307" mass="34354">MDKEALKQYIENLIERGSKPSELARRCGVSDAAMSQFRSGKYGANDDNLAVRIATGLYFYENSRNVVDTVTSYRQVKRAFEVARGKSKWVCISSRSGSGKTQSLIDLYNLCGDKGVVYIKCRKWSSRKFLTKLAQAMGENVTRYMDNDSLLDLCIAHMNSLSSYKPVLLIDDAGKLTHSAMCTLIPLYDDTLGRMGCLVAGTETLERNIRRYVGRIEGYDEIDGRFGRNYITLLGATKKDVIAICMANGVQDRETAEEIWGKLPKVKKQPREDDPRQVLFADDLRELSGMIDNVVIRQEISNGGAGL</sequence>
<evidence type="ECO:0000313" key="5">
    <source>
        <dbReference type="Proteomes" id="UP000524321"/>
    </source>
</evidence>
<dbReference type="AlphaFoldDB" id="A0A5P3AZS0"/>
<dbReference type="InterPro" id="IPR001387">
    <property type="entry name" value="Cro/C1-type_HTH"/>
</dbReference>
<name>A0A5P3AZS0_PHOVU</name>
<dbReference type="Pfam" id="PF13401">
    <property type="entry name" value="AAA_22"/>
    <property type="match status" value="1"/>
</dbReference>